<keyword evidence="5 11" id="KW-1133">Transmembrane helix</keyword>
<dbReference type="GO" id="GO:0019706">
    <property type="term" value="F:protein-cysteine S-palmitoyltransferase activity"/>
    <property type="evidence" value="ECO:0007669"/>
    <property type="project" value="UniProtKB-EC"/>
</dbReference>
<accession>A0A9W7ZIN9</accession>
<feature type="transmembrane region" description="Helical" evidence="11">
    <location>
        <begin position="368"/>
        <end position="391"/>
    </location>
</feature>
<feature type="compositionally biased region" description="Low complexity" evidence="12">
    <location>
        <begin position="42"/>
        <end position="64"/>
    </location>
</feature>
<name>A0A9W7ZIN9_9FUNG</name>
<feature type="compositionally biased region" description="Low complexity" evidence="12">
    <location>
        <begin position="154"/>
        <end position="166"/>
    </location>
</feature>
<evidence type="ECO:0000256" key="3">
    <source>
        <dbReference type="ARBA" id="ARBA00022679"/>
    </source>
</evidence>
<gene>
    <name evidence="14" type="ORF">IWQ60_011410</name>
</gene>
<feature type="transmembrane region" description="Helical" evidence="11">
    <location>
        <begin position="425"/>
        <end position="451"/>
    </location>
</feature>
<keyword evidence="6 11" id="KW-0472">Membrane</keyword>
<evidence type="ECO:0000256" key="5">
    <source>
        <dbReference type="ARBA" id="ARBA00022989"/>
    </source>
</evidence>
<evidence type="ECO:0000256" key="10">
    <source>
        <dbReference type="ARBA" id="ARBA00048048"/>
    </source>
</evidence>
<feature type="domain" description="Palmitoyltransferase DHHC" evidence="13">
    <location>
        <begin position="380"/>
        <end position="523"/>
    </location>
</feature>
<comment type="domain">
    <text evidence="11">The DHHC domain is required for palmitoyltransferase activity.</text>
</comment>
<dbReference type="InterPro" id="IPR039859">
    <property type="entry name" value="PFA4/ZDH16/20/ERF2-like"/>
</dbReference>
<comment type="caution">
    <text evidence="14">The sequence shown here is derived from an EMBL/GenBank/DDBJ whole genome shotgun (WGS) entry which is preliminary data.</text>
</comment>
<evidence type="ECO:0000259" key="13">
    <source>
        <dbReference type="Pfam" id="PF01529"/>
    </source>
</evidence>
<reference evidence="14" key="1">
    <citation type="submission" date="2022-07" db="EMBL/GenBank/DDBJ databases">
        <title>Phylogenomic reconstructions and comparative analyses of Kickxellomycotina fungi.</title>
        <authorList>
            <person name="Reynolds N.K."/>
            <person name="Stajich J.E."/>
            <person name="Barry K."/>
            <person name="Grigoriev I.V."/>
            <person name="Crous P."/>
            <person name="Smith M.E."/>
        </authorList>
    </citation>
    <scope>NUCLEOTIDE SEQUENCE</scope>
    <source>
        <strain evidence="14">RSA 861</strain>
    </source>
</reference>
<evidence type="ECO:0000256" key="8">
    <source>
        <dbReference type="ARBA" id="ARBA00023288"/>
    </source>
</evidence>
<dbReference type="GO" id="GO:0005783">
    <property type="term" value="C:endoplasmic reticulum"/>
    <property type="evidence" value="ECO:0007669"/>
    <property type="project" value="TreeGrafter"/>
</dbReference>
<evidence type="ECO:0000256" key="4">
    <source>
        <dbReference type="ARBA" id="ARBA00022692"/>
    </source>
</evidence>
<comment type="catalytic activity">
    <reaction evidence="10 11">
        <text>L-cysteinyl-[protein] + hexadecanoyl-CoA = S-hexadecanoyl-L-cysteinyl-[protein] + CoA</text>
        <dbReference type="Rhea" id="RHEA:36683"/>
        <dbReference type="Rhea" id="RHEA-COMP:10131"/>
        <dbReference type="Rhea" id="RHEA-COMP:11032"/>
        <dbReference type="ChEBI" id="CHEBI:29950"/>
        <dbReference type="ChEBI" id="CHEBI:57287"/>
        <dbReference type="ChEBI" id="CHEBI:57379"/>
        <dbReference type="ChEBI" id="CHEBI:74151"/>
        <dbReference type="EC" id="2.3.1.225"/>
    </reaction>
</comment>
<evidence type="ECO:0000256" key="9">
    <source>
        <dbReference type="ARBA" id="ARBA00023315"/>
    </source>
</evidence>
<evidence type="ECO:0000256" key="6">
    <source>
        <dbReference type="ARBA" id="ARBA00023136"/>
    </source>
</evidence>
<proteinExistence type="inferred from homology"/>
<evidence type="ECO:0000313" key="14">
    <source>
        <dbReference type="EMBL" id="KAJ1908996.1"/>
    </source>
</evidence>
<dbReference type="GO" id="GO:0005794">
    <property type="term" value="C:Golgi apparatus"/>
    <property type="evidence" value="ECO:0007669"/>
    <property type="project" value="TreeGrafter"/>
</dbReference>
<dbReference type="InterPro" id="IPR001594">
    <property type="entry name" value="Palmitoyltrfase_DHHC"/>
</dbReference>
<comment type="subcellular location">
    <subcellularLocation>
        <location evidence="1">Endomembrane system</location>
        <topology evidence="1">Multi-pass membrane protein</topology>
    </subcellularLocation>
</comment>
<dbReference type="GO" id="GO:0006612">
    <property type="term" value="P:protein targeting to membrane"/>
    <property type="evidence" value="ECO:0007669"/>
    <property type="project" value="TreeGrafter"/>
</dbReference>
<dbReference type="AlphaFoldDB" id="A0A9W7ZIN9"/>
<dbReference type="PROSITE" id="PS50216">
    <property type="entry name" value="DHHC"/>
    <property type="match status" value="1"/>
</dbReference>
<dbReference type="PANTHER" id="PTHR22883">
    <property type="entry name" value="ZINC FINGER DHHC DOMAIN CONTAINING PROTEIN"/>
    <property type="match status" value="1"/>
</dbReference>
<dbReference type="Proteomes" id="UP001150569">
    <property type="component" value="Unassembled WGS sequence"/>
</dbReference>
<sequence>MSFLTGPSQRKASTTAIFNFGLDDHEASPHIDSPGSSGALDSTFPPYTSPTSPITTLPLPTSYSIDQTASPRSPCSHFPASLSPPPAGPAGSPRRPSAKALRLLGIAASDIAPSTPSPRRKPPNPLDSSDDEPDWGYDHHASLSLVEGLALVDPPTSSSSTFPSSTQRAQPTPRHRATFASDETLLPDSSGASAIHRHKYKTSFDGTATYHHDLDQHDLIHSTGSDSTVFPLMDHTMVPMGSESTIVDPNYPDGFANDNGSEAIPHRSRFWETPIAGDIQWQRRHGFQPPYHPYFFIQWAFCVLIFFGEFLYSARFIDRTTRAFVAVYVVGIGISLTTGVLNLLASYINPTDPVVTRTSVPRNLVYRMVPGILVNNLSTGVCDVCQVQVAFTTRHCKRCNRCVSGFDHHCKWLNTCIGTRNYRMFIVLLLVGGTTGLLYLANSAYIIYLFFAHKATYLERVADIFDLDEPHPAATSGPVIAADVVVAVLAFANWVAVSAVAQILMFHIKLSRQGKTTVEYLNEMDDQRYTEFLDSQAARAASQVAAVRNGGGGGGGGGVAMAGPSVAEQGRVRYYAYRVRYALVRGRRRIGGLFGRRPARPAGYSASLVGRSDGATASLKLAGPSDDWLPMTGIHTA</sequence>
<keyword evidence="3 11" id="KW-0808">Transferase</keyword>
<evidence type="ECO:0000313" key="15">
    <source>
        <dbReference type="Proteomes" id="UP001150569"/>
    </source>
</evidence>
<evidence type="ECO:0000256" key="11">
    <source>
        <dbReference type="RuleBase" id="RU079119"/>
    </source>
</evidence>
<comment type="similarity">
    <text evidence="2 11">Belongs to the DHHC palmitoyltransferase family.</text>
</comment>
<feature type="transmembrane region" description="Helical" evidence="11">
    <location>
        <begin position="291"/>
        <end position="312"/>
    </location>
</feature>
<dbReference type="Pfam" id="PF01529">
    <property type="entry name" value="DHHC"/>
    <property type="match status" value="1"/>
</dbReference>
<feature type="transmembrane region" description="Helical" evidence="11">
    <location>
        <begin position="324"/>
        <end position="348"/>
    </location>
</feature>
<keyword evidence="15" id="KW-1185">Reference proteome</keyword>
<feature type="region of interest" description="Disordered" evidence="12">
    <location>
        <begin position="152"/>
        <end position="190"/>
    </location>
</feature>
<feature type="transmembrane region" description="Helical" evidence="11">
    <location>
        <begin position="484"/>
        <end position="506"/>
    </location>
</feature>
<keyword evidence="4 11" id="KW-0812">Transmembrane</keyword>
<evidence type="ECO:0000256" key="2">
    <source>
        <dbReference type="ARBA" id="ARBA00008574"/>
    </source>
</evidence>
<dbReference type="EMBL" id="JANBPT010001283">
    <property type="protein sequence ID" value="KAJ1908996.1"/>
    <property type="molecule type" value="Genomic_DNA"/>
</dbReference>
<evidence type="ECO:0000256" key="7">
    <source>
        <dbReference type="ARBA" id="ARBA00023139"/>
    </source>
</evidence>
<dbReference type="PANTHER" id="PTHR22883:SF301">
    <property type="entry name" value="PALMITOYLTRANSFERASE ZDHHC12"/>
    <property type="match status" value="1"/>
</dbReference>
<dbReference type="OrthoDB" id="9909019at2759"/>
<keyword evidence="9 11" id="KW-0012">Acyltransferase</keyword>
<keyword evidence="8" id="KW-0449">Lipoprotein</keyword>
<feature type="region of interest" description="Disordered" evidence="12">
    <location>
        <begin position="24"/>
        <end position="138"/>
    </location>
</feature>
<evidence type="ECO:0000256" key="12">
    <source>
        <dbReference type="SAM" id="MobiDB-lite"/>
    </source>
</evidence>
<keyword evidence="7" id="KW-0564">Palmitate</keyword>
<dbReference type="EC" id="2.3.1.225" evidence="11"/>
<organism evidence="14 15">
    <name type="scientific">Tieghemiomyces parasiticus</name>
    <dbReference type="NCBI Taxonomy" id="78921"/>
    <lineage>
        <taxon>Eukaryota</taxon>
        <taxon>Fungi</taxon>
        <taxon>Fungi incertae sedis</taxon>
        <taxon>Zoopagomycota</taxon>
        <taxon>Kickxellomycotina</taxon>
        <taxon>Dimargaritomycetes</taxon>
        <taxon>Dimargaritales</taxon>
        <taxon>Dimargaritaceae</taxon>
        <taxon>Tieghemiomyces</taxon>
    </lineage>
</organism>
<evidence type="ECO:0000256" key="1">
    <source>
        <dbReference type="ARBA" id="ARBA00004127"/>
    </source>
</evidence>
<protein>
    <recommendedName>
        <fullName evidence="11">Palmitoyltransferase</fullName>
        <ecNumber evidence="11">2.3.1.225</ecNumber>
    </recommendedName>
</protein>